<dbReference type="EMBL" id="JAMSHJ010000001">
    <property type="protein sequence ID" value="KAI5445850.1"/>
    <property type="molecule type" value="Genomic_DNA"/>
</dbReference>
<dbReference type="Proteomes" id="UP001058974">
    <property type="component" value="Chromosome 1"/>
</dbReference>
<feature type="region of interest" description="Disordered" evidence="1">
    <location>
        <begin position="327"/>
        <end position="439"/>
    </location>
</feature>
<feature type="region of interest" description="Disordered" evidence="1">
    <location>
        <begin position="250"/>
        <end position="270"/>
    </location>
</feature>
<comment type="caution">
    <text evidence="2">The sequence shown here is derived from an EMBL/GenBank/DDBJ whole genome shotgun (WGS) entry which is preliminary data.</text>
</comment>
<feature type="compositionally biased region" description="Polar residues" evidence="1">
    <location>
        <begin position="171"/>
        <end position="181"/>
    </location>
</feature>
<accession>A0A9D5BLN9</accession>
<feature type="compositionally biased region" description="Polar residues" evidence="1">
    <location>
        <begin position="283"/>
        <end position="293"/>
    </location>
</feature>
<feature type="compositionally biased region" description="Basic and acidic residues" evidence="1">
    <location>
        <begin position="422"/>
        <end position="432"/>
    </location>
</feature>
<gene>
    <name evidence="2" type="ORF">KIW84_013911</name>
</gene>
<feature type="compositionally biased region" description="Basic and acidic residues" evidence="1">
    <location>
        <begin position="347"/>
        <end position="372"/>
    </location>
</feature>
<sequence length="575" mass="64881">MPGTILVSVLEFMDLPFSSSTPIRASMGKIEYQISDKGSFSFPIASLRDDLIFKIHDSEGNELSRAGVYIRMILEKGVWEDTFPLGEGYLHLRLQVVLSDEERDRIRMMRQSALKKKQEGLLNSSKRGAESERNMTIRNAGLPFRASDEVSVMNLVLHAFPQRLFPDVLSAPSSQESSPKQYLQHEEASQLRSPVDFSNDRESSITNVAEAEAKAELEQKQLNSNIADQYKKTASIKPVSEEVNLIQLEDGGKKPANQPPSENHPQKATDSEEMVFLLSSEKVNSSTNTPIQDNQEDVSLPNSEKKARLGRTPSNVKKMISAFESGLPKDMRPHIKPPPTKYQASPIEKRDSSGTRHLEQDKSLNMEQEKSKSASLVKDLQEVPENIEESKEQIHIPKRQMNSNARNKDQEEETNENAACSRDQEEGKDYRNSTRTSTYDSGVSYESCIEKDLDKNHHPFENSEARIFAKIENLKKNAAYIETETDGSKYEKIQKIEESKTNISDDDNADENSGGPFNQVIKVAIIIGFGFLVLLTRQRNKRWTIIHERRIGAQASHSFGVDPHPAIAYTQRQTN</sequence>
<keyword evidence="3" id="KW-1185">Reference proteome</keyword>
<feature type="region of interest" description="Disordered" evidence="1">
    <location>
        <begin position="170"/>
        <end position="204"/>
    </location>
</feature>
<dbReference type="Gramene" id="Psat01G0391100-T1">
    <property type="protein sequence ID" value="KAI5445850.1"/>
    <property type="gene ID" value="KIW84_013911"/>
</dbReference>
<reference evidence="2 3" key="1">
    <citation type="journal article" date="2022" name="Nat. Genet.">
        <title>Improved pea reference genome and pan-genome highlight genomic features and evolutionary characteristics.</title>
        <authorList>
            <person name="Yang T."/>
            <person name="Liu R."/>
            <person name="Luo Y."/>
            <person name="Hu S."/>
            <person name="Wang D."/>
            <person name="Wang C."/>
            <person name="Pandey M.K."/>
            <person name="Ge S."/>
            <person name="Xu Q."/>
            <person name="Li N."/>
            <person name="Li G."/>
            <person name="Huang Y."/>
            <person name="Saxena R.K."/>
            <person name="Ji Y."/>
            <person name="Li M."/>
            <person name="Yan X."/>
            <person name="He Y."/>
            <person name="Liu Y."/>
            <person name="Wang X."/>
            <person name="Xiang C."/>
            <person name="Varshney R.K."/>
            <person name="Ding H."/>
            <person name="Gao S."/>
            <person name="Zong X."/>
        </authorList>
    </citation>
    <scope>NUCLEOTIDE SEQUENCE [LARGE SCALE GENOMIC DNA]</scope>
    <source>
        <strain evidence="2 3">cv. Zhongwan 6</strain>
    </source>
</reference>
<evidence type="ECO:0000313" key="2">
    <source>
        <dbReference type="EMBL" id="KAI5445850.1"/>
    </source>
</evidence>
<dbReference type="PANTHER" id="PTHR36810:SF1">
    <property type="entry name" value="OS05G0232200 PROTEIN"/>
    <property type="match status" value="1"/>
</dbReference>
<dbReference type="PANTHER" id="PTHR36810">
    <property type="entry name" value="BNACNNG47150D PROTEIN"/>
    <property type="match status" value="1"/>
</dbReference>
<organism evidence="2 3">
    <name type="scientific">Pisum sativum</name>
    <name type="common">Garden pea</name>
    <name type="synonym">Lathyrus oleraceus</name>
    <dbReference type="NCBI Taxonomy" id="3888"/>
    <lineage>
        <taxon>Eukaryota</taxon>
        <taxon>Viridiplantae</taxon>
        <taxon>Streptophyta</taxon>
        <taxon>Embryophyta</taxon>
        <taxon>Tracheophyta</taxon>
        <taxon>Spermatophyta</taxon>
        <taxon>Magnoliopsida</taxon>
        <taxon>eudicotyledons</taxon>
        <taxon>Gunneridae</taxon>
        <taxon>Pentapetalae</taxon>
        <taxon>rosids</taxon>
        <taxon>fabids</taxon>
        <taxon>Fabales</taxon>
        <taxon>Fabaceae</taxon>
        <taxon>Papilionoideae</taxon>
        <taxon>50 kb inversion clade</taxon>
        <taxon>NPAAA clade</taxon>
        <taxon>Hologalegina</taxon>
        <taxon>IRL clade</taxon>
        <taxon>Fabeae</taxon>
        <taxon>Lathyrus</taxon>
    </lineage>
</organism>
<evidence type="ECO:0000313" key="3">
    <source>
        <dbReference type="Proteomes" id="UP001058974"/>
    </source>
</evidence>
<name>A0A9D5BLN9_PEA</name>
<proteinExistence type="predicted"/>
<feature type="region of interest" description="Disordered" evidence="1">
    <location>
        <begin position="283"/>
        <end position="312"/>
    </location>
</feature>
<protein>
    <submittedName>
        <fullName evidence="2">Uncharacterized protein</fullName>
    </submittedName>
</protein>
<dbReference type="AlphaFoldDB" id="A0A9D5BLN9"/>
<evidence type="ECO:0000256" key="1">
    <source>
        <dbReference type="SAM" id="MobiDB-lite"/>
    </source>
</evidence>